<evidence type="ECO:0000256" key="10">
    <source>
        <dbReference type="PIRSR" id="PIRSR600223-1"/>
    </source>
</evidence>
<keyword evidence="8 11" id="KW-0496">Mitochondrion</keyword>
<feature type="active site" evidence="10">
    <location>
        <position position="38"/>
    </location>
</feature>
<reference evidence="13" key="1">
    <citation type="submission" date="2021-01" db="EMBL/GenBank/DDBJ databases">
        <authorList>
            <person name="Corre E."/>
            <person name="Pelletier E."/>
            <person name="Niang G."/>
            <person name="Scheremetjew M."/>
            <person name="Finn R."/>
            <person name="Kale V."/>
            <person name="Holt S."/>
            <person name="Cochrane G."/>
            <person name="Meng A."/>
            <person name="Brown T."/>
            <person name="Cohen L."/>
        </authorList>
    </citation>
    <scope>NUCLEOTIDE SEQUENCE</scope>
    <source>
        <strain evidence="13">CCMP325</strain>
    </source>
</reference>
<evidence type="ECO:0000259" key="12">
    <source>
        <dbReference type="Pfam" id="PF10502"/>
    </source>
</evidence>
<dbReference type="CDD" id="cd06530">
    <property type="entry name" value="S26_SPase_I"/>
    <property type="match status" value="1"/>
</dbReference>
<comment type="subcellular location">
    <subcellularLocation>
        <location evidence="1">Mitochondrion inner membrane</location>
        <topology evidence="1">Single-pass membrane protein</topology>
    </subcellularLocation>
</comment>
<dbReference type="PANTHER" id="PTHR46041">
    <property type="entry name" value="MITOCHONDRIAL INNER MEMBRANE PROTEASE SUBUNIT 2"/>
    <property type="match status" value="1"/>
</dbReference>
<comment type="similarity">
    <text evidence="2">Belongs to the peptidase S26 family. IMP2 subfamily.</text>
</comment>
<sequence>MSNFRNLMQTAKHVIFAIPVAITVNDSVVSTACIEGGSMQPVLNPKGSTTRDRVLLDKFSIRMGRYKRGDVCLLKSPDKPNAWIVKRLVALEGDKVKTDAQGVIPIPQGFCWIEGDNEDNSIDSKQLGPVPLALIHGRVTHVFWPLNRLGKVPRIFPKERVLIGYHHPWP</sequence>
<dbReference type="EMBL" id="HBEO01006343">
    <property type="protein sequence ID" value="CAD8472975.1"/>
    <property type="molecule type" value="Transcribed_RNA"/>
</dbReference>
<dbReference type="GO" id="GO:0042720">
    <property type="term" value="C:mitochondrial inner membrane peptidase complex"/>
    <property type="evidence" value="ECO:0007669"/>
    <property type="project" value="InterPro"/>
</dbReference>
<dbReference type="GO" id="GO:0004252">
    <property type="term" value="F:serine-type endopeptidase activity"/>
    <property type="evidence" value="ECO:0007669"/>
    <property type="project" value="InterPro"/>
</dbReference>
<dbReference type="GO" id="GO:0006465">
    <property type="term" value="P:signal peptide processing"/>
    <property type="evidence" value="ECO:0007669"/>
    <property type="project" value="InterPro"/>
</dbReference>
<proteinExistence type="inferred from homology"/>
<evidence type="ECO:0000256" key="3">
    <source>
        <dbReference type="ARBA" id="ARBA00022670"/>
    </source>
</evidence>
<evidence type="ECO:0000256" key="9">
    <source>
        <dbReference type="ARBA" id="ARBA00023136"/>
    </source>
</evidence>
<dbReference type="FunFam" id="2.10.109.10:FF:000005">
    <property type="entry name" value="Mitochondrial inner membrane protease subunit"/>
    <property type="match status" value="1"/>
</dbReference>
<keyword evidence="7" id="KW-1133">Transmembrane helix</keyword>
<dbReference type="Pfam" id="PF10502">
    <property type="entry name" value="Peptidase_S26"/>
    <property type="match status" value="2"/>
</dbReference>
<evidence type="ECO:0000256" key="5">
    <source>
        <dbReference type="ARBA" id="ARBA00022792"/>
    </source>
</evidence>
<keyword evidence="4" id="KW-0812">Transmembrane</keyword>
<dbReference type="InterPro" id="IPR037730">
    <property type="entry name" value="IMP2"/>
</dbReference>
<feature type="domain" description="Peptidase S26" evidence="12">
    <location>
        <begin position="105"/>
        <end position="144"/>
    </location>
</feature>
<evidence type="ECO:0000256" key="2">
    <source>
        <dbReference type="ARBA" id="ARBA00007066"/>
    </source>
</evidence>
<dbReference type="SUPFAM" id="SSF51306">
    <property type="entry name" value="LexA/Signal peptidase"/>
    <property type="match status" value="1"/>
</dbReference>
<dbReference type="GO" id="GO:0006627">
    <property type="term" value="P:protein processing involved in protein targeting to mitochondrion"/>
    <property type="evidence" value="ECO:0007669"/>
    <property type="project" value="InterPro"/>
</dbReference>
<dbReference type="InterPro" id="IPR000223">
    <property type="entry name" value="Pept_S26A_signal_pept_1"/>
</dbReference>
<dbReference type="PRINTS" id="PR00727">
    <property type="entry name" value="LEADERPTASE"/>
</dbReference>
<accession>A0A7S0E2X8</accession>
<evidence type="ECO:0000256" key="11">
    <source>
        <dbReference type="RuleBase" id="RU362041"/>
    </source>
</evidence>
<gene>
    <name evidence="13" type="ORF">HPHI1048_LOCUS4485</name>
</gene>
<dbReference type="InterPro" id="IPR019533">
    <property type="entry name" value="Peptidase_S26"/>
</dbReference>
<evidence type="ECO:0000256" key="6">
    <source>
        <dbReference type="ARBA" id="ARBA00022801"/>
    </source>
</evidence>
<keyword evidence="5 11" id="KW-0999">Mitochondrion inner membrane</keyword>
<evidence type="ECO:0000313" key="13">
    <source>
        <dbReference type="EMBL" id="CAD8472975.1"/>
    </source>
</evidence>
<dbReference type="InterPro" id="IPR036286">
    <property type="entry name" value="LexA/Signal_pep-like_sf"/>
</dbReference>
<evidence type="ECO:0000256" key="1">
    <source>
        <dbReference type="ARBA" id="ARBA00004434"/>
    </source>
</evidence>
<keyword evidence="9" id="KW-0472">Membrane</keyword>
<protein>
    <recommendedName>
        <fullName evidence="11">Mitochondrial inner membrane protease subunit</fullName>
        <ecNumber evidence="11">3.4.21.-</ecNumber>
    </recommendedName>
</protein>
<keyword evidence="3 11" id="KW-0645">Protease</keyword>
<feature type="active site" evidence="10">
    <location>
        <position position="86"/>
    </location>
</feature>
<dbReference type="AlphaFoldDB" id="A0A7S0E2X8"/>
<name>A0A7S0E2X8_9CRYP</name>
<evidence type="ECO:0000256" key="7">
    <source>
        <dbReference type="ARBA" id="ARBA00022989"/>
    </source>
</evidence>
<evidence type="ECO:0000256" key="8">
    <source>
        <dbReference type="ARBA" id="ARBA00023128"/>
    </source>
</evidence>
<evidence type="ECO:0000256" key="4">
    <source>
        <dbReference type="ARBA" id="ARBA00022692"/>
    </source>
</evidence>
<organism evidence="13">
    <name type="scientific">Hanusia phi</name>
    <dbReference type="NCBI Taxonomy" id="3032"/>
    <lineage>
        <taxon>Eukaryota</taxon>
        <taxon>Cryptophyceae</taxon>
        <taxon>Pyrenomonadales</taxon>
        <taxon>Geminigeraceae</taxon>
        <taxon>Hanusia</taxon>
    </lineage>
</organism>
<dbReference type="NCBIfam" id="TIGR02227">
    <property type="entry name" value="sigpep_I_bact"/>
    <property type="match status" value="1"/>
</dbReference>
<keyword evidence="6 11" id="KW-0378">Hydrolase</keyword>
<feature type="domain" description="Peptidase S26" evidence="12">
    <location>
        <begin position="8"/>
        <end position="102"/>
    </location>
</feature>
<dbReference type="PANTHER" id="PTHR46041:SF2">
    <property type="entry name" value="MITOCHONDRIAL INNER MEMBRANE PROTEASE SUBUNIT 2"/>
    <property type="match status" value="1"/>
</dbReference>
<dbReference type="Gene3D" id="2.10.109.10">
    <property type="entry name" value="Umud Fragment, subunit A"/>
    <property type="match status" value="1"/>
</dbReference>
<dbReference type="EC" id="3.4.21.-" evidence="11"/>